<protein>
    <submittedName>
        <fullName evidence="2">Uncharacterized protein</fullName>
    </submittedName>
</protein>
<dbReference type="Proteomes" id="UP000507470">
    <property type="component" value="Unassembled WGS sequence"/>
</dbReference>
<name>A0A6J8DUU2_MYTCO</name>
<accession>A0A6J8DUU2</accession>
<feature type="region of interest" description="Disordered" evidence="1">
    <location>
        <begin position="1"/>
        <end position="25"/>
    </location>
</feature>
<reference evidence="2 3" key="1">
    <citation type="submission" date="2020-06" db="EMBL/GenBank/DDBJ databases">
        <authorList>
            <person name="Li R."/>
            <person name="Bekaert M."/>
        </authorList>
    </citation>
    <scope>NUCLEOTIDE SEQUENCE [LARGE SCALE GENOMIC DNA]</scope>
    <source>
        <strain evidence="3">wild</strain>
    </source>
</reference>
<organism evidence="2 3">
    <name type="scientific">Mytilus coruscus</name>
    <name type="common">Sea mussel</name>
    <dbReference type="NCBI Taxonomy" id="42192"/>
    <lineage>
        <taxon>Eukaryota</taxon>
        <taxon>Metazoa</taxon>
        <taxon>Spiralia</taxon>
        <taxon>Lophotrochozoa</taxon>
        <taxon>Mollusca</taxon>
        <taxon>Bivalvia</taxon>
        <taxon>Autobranchia</taxon>
        <taxon>Pteriomorphia</taxon>
        <taxon>Mytilida</taxon>
        <taxon>Mytiloidea</taxon>
        <taxon>Mytilidae</taxon>
        <taxon>Mytilinae</taxon>
        <taxon>Mytilus</taxon>
    </lineage>
</organism>
<dbReference type="AlphaFoldDB" id="A0A6J8DUU2"/>
<keyword evidence="3" id="KW-1185">Reference proteome</keyword>
<proteinExistence type="predicted"/>
<gene>
    <name evidence="2" type="ORF">MCOR_44355</name>
</gene>
<dbReference type="EMBL" id="CACVKT020007840">
    <property type="protein sequence ID" value="CAC5411241.1"/>
    <property type="molecule type" value="Genomic_DNA"/>
</dbReference>
<evidence type="ECO:0000313" key="2">
    <source>
        <dbReference type="EMBL" id="CAC5411241.1"/>
    </source>
</evidence>
<evidence type="ECO:0000313" key="3">
    <source>
        <dbReference type="Proteomes" id="UP000507470"/>
    </source>
</evidence>
<evidence type="ECO:0000256" key="1">
    <source>
        <dbReference type="SAM" id="MobiDB-lite"/>
    </source>
</evidence>
<dbReference type="OrthoDB" id="6142323at2759"/>
<sequence length="256" mass="29471">MTTIDNKANEAETAANRGEMSEDKNGAKIIIEYEQLKQWAEHFNEVLNQPEPVEKPSVDEPIGKPFDIELRPPNKEEISKAITDNKLKNNKSPGIDIIESEMLKTDTKFAKEQLHKLFTKIRTEEIPTLLEAVEKKKTTLATIDEQILNTVDSEDITDEILETDEYYLELEGKHKVADCKSKNTCKFCHWKHHSSLCKKNSCSNKHPIEAEQPQNKVDTETSMFYTASEERSTVFIENRIQSSRSTKYMYRCKIGI</sequence>